<accession>A0A0H3XJ07</accession>
<proteinExistence type="predicted"/>
<gene>
    <name evidence="3" type="ORF">SERIO_v1c09720</name>
</gene>
<dbReference type="AlphaFoldDB" id="A0A0H3XJ07"/>
<dbReference type="SUPFAM" id="SSF53448">
    <property type="entry name" value="Nucleotide-diphospho-sugar transferases"/>
    <property type="match status" value="1"/>
</dbReference>
<evidence type="ECO:0000313" key="4">
    <source>
        <dbReference type="Proteomes" id="UP000035661"/>
    </source>
</evidence>
<dbReference type="EMBL" id="CP011856">
    <property type="protein sequence ID" value="AKM54530.1"/>
    <property type="molecule type" value="Genomic_DNA"/>
</dbReference>
<reference evidence="3 4" key="1">
    <citation type="journal article" date="2015" name="Genome Biol. Evol.">
        <title>Found and Lost: The Fates of Horizontally Acquired Genes in Arthropod-Symbiotic Spiroplasma.</title>
        <authorList>
            <person name="Lo W.S."/>
            <person name="Gasparich G.E."/>
            <person name="Kuo C.H."/>
        </authorList>
    </citation>
    <scope>NUCLEOTIDE SEQUENCE [LARGE SCALE GENOMIC DNA]</scope>
    <source>
        <strain evidence="4">TDA-040725-5</strain>
    </source>
</reference>
<evidence type="ECO:0000259" key="2">
    <source>
        <dbReference type="Pfam" id="PF12919"/>
    </source>
</evidence>
<dbReference type="Proteomes" id="UP000035661">
    <property type="component" value="Chromosome"/>
</dbReference>
<evidence type="ECO:0000313" key="3">
    <source>
        <dbReference type="EMBL" id="AKM54530.1"/>
    </source>
</evidence>
<feature type="domain" description="GT44" evidence="2">
    <location>
        <begin position="83"/>
        <end position="316"/>
    </location>
</feature>
<dbReference type="Pfam" id="PF12919">
    <property type="entry name" value="TcdA_TcdB"/>
    <property type="match status" value="1"/>
</dbReference>
<sequence>MLNNKDLEKIKNYFMNDPNLAEFSPLFQNFFNANMSKVDHLDYIKILQFLVIIAGSPQPKTHLLFTELEKLSEERVSLTLSEKNIHFIWLGPLTAEQTSYIKIWTYINPDYNIILWTAPNSCLLNVFKKHLIEFANNNPIKIILLQNEFYNNYYLRNLEKSFNQLAIQFLLDKKIIDNPTALNEIIANNEKELSLLVSELNLIHSQKEEYIRDISTSGLIFMDVETLQGFFKDMYLRQLPSVLSDRLRYNILKEFGGFYVDIDTMPKINWSLIIEKLEQQTFDEEFEKYKEAIIIQIKFYIGSKMSRSMLEKKKIKAAEIASAQDTVLKRFDIKNVPYLITHIILNEFLNFLYHQKKFNFTLGENIIRIECQKIINEIQASGWENLLLPLNNYSFNSPFGFQLSNIQGQQDGFLVAKQNNPVSLEMINSVLLIDRKIEDLGADFIDIDEKNLVKKYQKIWEEDELLANWRFDTLFYEISTLTRIYVGQGVNNAIHNSIHRLLFALNEEEITDKQEGSLIKVIWDNFWICYGSQMMMLRKKIFQTNLATTCTIPQLSLAWHTDKIANDSRKNLTTKLKKLQQKNLTTTKVLKILTETSEIEELTMEELQASLYETNLKSEHHQILNSRPYDISNFHKIIRVWNYEQRKEYFAKRKMAYEQQKQHPSANREDDFDR</sequence>
<keyword evidence="4" id="KW-1185">Reference proteome</keyword>
<dbReference type="InterPro" id="IPR024770">
    <property type="entry name" value="TcdA/TcdB_cat"/>
</dbReference>
<dbReference type="RefSeq" id="WP_047791727.1">
    <property type="nucleotide sequence ID" value="NZ_CP011856.1"/>
</dbReference>
<dbReference type="Gene3D" id="3.90.550.20">
    <property type="match status" value="1"/>
</dbReference>
<reference evidence="4" key="2">
    <citation type="submission" date="2015-06" db="EMBL/GenBank/DDBJ databases">
        <title>Complete genome sequence of Spiroplasma eriocheiris TDA-040725-5 (DSM 21848).</title>
        <authorList>
            <person name="Lo W.-S."/>
            <person name="Kuo C.-H."/>
        </authorList>
    </citation>
    <scope>NUCLEOTIDE SEQUENCE [LARGE SCALE GENOMIC DNA]</scope>
    <source>
        <strain evidence="4">TDA-040725-5</strain>
    </source>
</reference>
<dbReference type="InterPro" id="IPR029044">
    <property type="entry name" value="Nucleotide-diphossugar_trans"/>
</dbReference>
<dbReference type="PATRIC" id="fig|743698.3.peg.981"/>
<evidence type="ECO:0000256" key="1">
    <source>
        <dbReference type="SAM" id="MobiDB-lite"/>
    </source>
</evidence>
<organism evidence="3 4">
    <name type="scientific">Spiroplasma eriocheiris</name>
    <dbReference type="NCBI Taxonomy" id="315358"/>
    <lineage>
        <taxon>Bacteria</taxon>
        <taxon>Bacillati</taxon>
        <taxon>Mycoplasmatota</taxon>
        <taxon>Mollicutes</taxon>
        <taxon>Entomoplasmatales</taxon>
        <taxon>Spiroplasmataceae</taxon>
        <taxon>Spiroplasma</taxon>
    </lineage>
</organism>
<name>A0A0H3XJ07_9MOLU</name>
<dbReference type="KEGG" id="seri:SERIO_v1c09720"/>
<feature type="region of interest" description="Disordered" evidence="1">
    <location>
        <begin position="655"/>
        <end position="674"/>
    </location>
</feature>
<dbReference type="GO" id="GO:0016757">
    <property type="term" value="F:glycosyltransferase activity"/>
    <property type="evidence" value="ECO:0007669"/>
    <property type="project" value="InterPro"/>
</dbReference>
<protein>
    <submittedName>
        <fullName evidence="3">Toxin A</fullName>
    </submittedName>
</protein>